<evidence type="ECO:0000256" key="5">
    <source>
        <dbReference type="ARBA" id="ARBA00022777"/>
    </source>
</evidence>
<dbReference type="Pfam" id="PF00781">
    <property type="entry name" value="DAGK_cat"/>
    <property type="match status" value="1"/>
</dbReference>
<dbReference type="GO" id="GO:0008654">
    <property type="term" value="P:phospholipid biosynthetic process"/>
    <property type="evidence" value="ECO:0007669"/>
    <property type="project" value="UniProtKB-KW"/>
</dbReference>
<dbReference type="EMBL" id="CP061539">
    <property type="protein sequence ID" value="QNV37979.1"/>
    <property type="molecule type" value="Genomic_DNA"/>
</dbReference>
<proteinExistence type="inferred from homology"/>
<dbReference type="SUPFAM" id="SSF111331">
    <property type="entry name" value="NAD kinase/diacylglycerol kinase-like"/>
    <property type="match status" value="1"/>
</dbReference>
<dbReference type="Proteomes" id="UP000516404">
    <property type="component" value="Chromosome"/>
</dbReference>
<dbReference type="AlphaFoldDB" id="A0A7H2BE83"/>
<gene>
    <name evidence="10" type="ORF">IDM49_01380</name>
</gene>
<dbReference type="Gene3D" id="2.60.200.40">
    <property type="match status" value="1"/>
</dbReference>
<keyword evidence="3" id="KW-0808">Transferase</keyword>
<keyword evidence="6" id="KW-0067">ATP-binding</keyword>
<evidence type="ECO:0000256" key="3">
    <source>
        <dbReference type="ARBA" id="ARBA00022679"/>
    </source>
</evidence>
<dbReference type="InterPro" id="IPR001206">
    <property type="entry name" value="Diacylglycerol_kinase_cat_dom"/>
</dbReference>
<organism evidence="10 11">
    <name type="scientific">Rothia terrae</name>
    <dbReference type="NCBI Taxonomy" id="396015"/>
    <lineage>
        <taxon>Bacteria</taxon>
        <taxon>Bacillati</taxon>
        <taxon>Actinomycetota</taxon>
        <taxon>Actinomycetes</taxon>
        <taxon>Micrococcales</taxon>
        <taxon>Micrococcaceae</taxon>
        <taxon>Rothia</taxon>
    </lineage>
</organism>
<keyword evidence="4" id="KW-0547">Nucleotide-binding</keyword>
<evidence type="ECO:0000256" key="7">
    <source>
        <dbReference type="ARBA" id="ARBA00023209"/>
    </source>
</evidence>
<keyword evidence="7" id="KW-0443">Lipid metabolism</keyword>
<dbReference type="InterPro" id="IPR017438">
    <property type="entry name" value="ATP-NAD_kinase_N"/>
</dbReference>
<dbReference type="GeneID" id="96622873"/>
<evidence type="ECO:0000256" key="2">
    <source>
        <dbReference type="ARBA" id="ARBA00005983"/>
    </source>
</evidence>
<dbReference type="InterPro" id="IPR045540">
    <property type="entry name" value="YegS/DAGK_C"/>
</dbReference>
<comment type="cofactor">
    <cofactor evidence="1">
        <name>Mg(2+)</name>
        <dbReference type="ChEBI" id="CHEBI:18420"/>
    </cofactor>
</comment>
<comment type="similarity">
    <text evidence="2">Belongs to the diacylglycerol/lipid kinase family.</text>
</comment>
<keyword evidence="7" id="KW-0444">Lipid biosynthesis</keyword>
<evidence type="ECO:0000313" key="10">
    <source>
        <dbReference type="EMBL" id="QNV37979.1"/>
    </source>
</evidence>
<dbReference type="PROSITE" id="PS50146">
    <property type="entry name" value="DAGK"/>
    <property type="match status" value="1"/>
</dbReference>
<accession>A0A7H2BE83</accession>
<dbReference type="Gene3D" id="3.40.50.10330">
    <property type="entry name" value="Probable inorganic polyphosphate/atp-NAD kinase, domain 1"/>
    <property type="match status" value="1"/>
</dbReference>
<protein>
    <submittedName>
        <fullName evidence="10">NAD(+)/NADH kinase</fullName>
    </submittedName>
</protein>
<dbReference type="InterPro" id="IPR016064">
    <property type="entry name" value="NAD/diacylglycerol_kinase_sf"/>
</dbReference>
<evidence type="ECO:0000259" key="9">
    <source>
        <dbReference type="PROSITE" id="PS50146"/>
    </source>
</evidence>
<keyword evidence="8" id="KW-1208">Phospholipid metabolism</keyword>
<name>A0A7H2BE83_9MICC</name>
<dbReference type="InterPro" id="IPR050187">
    <property type="entry name" value="Lipid_Phosphate_FormReg"/>
</dbReference>
<evidence type="ECO:0000256" key="8">
    <source>
        <dbReference type="ARBA" id="ARBA00023264"/>
    </source>
</evidence>
<dbReference type="PANTHER" id="PTHR12358">
    <property type="entry name" value="SPHINGOSINE KINASE"/>
    <property type="match status" value="1"/>
</dbReference>
<feature type="domain" description="DAGKc" evidence="9">
    <location>
        <begin position="59"/>
        <end position="189"/>
    </location>
</feature>
<evidence type="ECO:0000256" key="1">
    <source>
        <dbReference type="ARBA" id="ARBA00001946"/>
    </source>
</evidence>
<sequence>MFSPSLPTSLKSKKALFTGAGVAFLGFTTLSAISLKQVLYHRPDLIPMASLLYTPLQPTEPKQVGVVYNPSKTRAQPALHLIFRALSEAGWPPANLYETTIEDPGVSMAEQAVEEGAELVLVVGGDGTVSAVAAAMRETEIPMGIVPMGTGNLLARNLGYNVHDISACVNTALFGKERLVDTVRLNTDFIDGSHDERDFLVMGGAGFDALIMTDTNPRLKSSLGGLAYFIAASKHLVARRRRVRISIDGGKAFTRKMRGVLIANCGEIQGGINLASTTTASDGKLEVIVLTPRSLWGWLMLAGRIATRNYGGRTPVIDHMLGAEVSVDFLKHPQPVEVDGDILGEAQRVHAVVHPSVLRVNVYGRN</sequence>
<dbReference type="PANTHER" id="PTHR12358:SF54">
    <property type="entry name" value="SPHINGOSINE KINASE RELATED PROTEIN"/>
    <property type="match status" value="1"/>
</dbReference>
<keyword evidence="11" id="KW-1185">Reference proteome</keyword>
<dbReference type="GO" id="GO:0005524">
    <property type="term" value="F:ATP binding"/>
    <property type="evidence" value="ECO:0007669"/>
    <property type="project" value="UniProtKB-KW"/>
</dbReference>
<dbReference type="Pfam" id="PF19279">
    <property type="entry name" value="YegS_C"/>
    <property type="match status" value="1"/>
</dbReference>
<dbReference type="GO" id="GO:0016301">
    <property type="term" value="F:kinase activity"/>
    <property type="evidence" value="ECO:0007669"/>
    <property type="project" value="UniProtKB-KW"/>
</dbReference>
<evidence type="ECO:0000256" key="4">
    <source>
        <dbReference type="ARBA" id="ARBA00022741"/>
    </source>
</evidence>
<dbReference type="SMART" id="SM00046">
    <property type="entry name" value="DAGKc"/>
    <property type="match status" value="1"/>
</dbReference>
<dbReference type="KEGG" id="rter:IDM49_01380"/>
<evidence type="ECO:0000313" key="11">
    <source>
        <dbReference type="Proteomes" id="UP000516404"/>
    </source>
</evidence>
<evidence type="ECO:0000256" key="6">
    <source>
        <dbReference type="ARBA" id="ARBA00022840"/>
    </source>
</evidence>
<keyword evidence="7" id="KW-0594">Phospholipid biosynthesis</keyword>
<reference evidence="10 11" key="1">
    <citation type="submission" date="2020-09" db="EMBL/GenBank/DDBJ databases">
        <title>Investigation of environmental microbes.</title>
        <authorList>
            <person name="Ou Y."/>
            <person name="Kang Q."/>
        </authorList>
    </citation>
    <scope>NUCLEOTIDE SEQUENCE [LARGE SCALE GENOMIC DNA]</scope>
    <source>
        <strain evidence="10 11">KJZ-14</strain>
    </source>
</reference>
<keyword evidence="5 10" id="KW-0418">Kinase</keyword>
<dbReference type="RefSeq" id="WP_190724764.1">
    <property type="nucleotide sequence ID" value="NZ_CP061539.1"/>
</dbReference>